<evidence type="ECO:0000256" key="2">
    <source>
        <dbReference type="SAM" id="SignalP"/>
    </source>
</evidence>
<dbReference type="RefSeq" id="WP_172163275.1">
    <property type="nucleotide sequence ID" value="NZ_WOEZ01000046.1"/>
</dbReference>
<sequence length="46" mass="4403">MNKSRILSTLFIVFALALSSLASGCSSESGAGMSNAGSSGGSAGGY</sequence>
<comment type="caution">
    <text evidence="3">The sequence shown here is derived from an EMBL/GenBank/DDBJ whole genome shotgun (WGS) entry which is preliminary data.</text>
</comment>
<keyword evidence="4" id="KW-1185">Reference proteome</keyword>
<proteinExistence type="predicted"/>
<feature type="signal peptide" evidence="2">
    <location>
        <begin position="1"/>
        <end position="22"/>
    </location>
</feature>
<reference evidence="3 4" key="1">
    <citation type="submission" date="2019-11" db="EMBL/GenBank/DDBJ databases">
        <title>Metabolism of dissolved organic matter in forest soils.</title>
        <authorList>
            <person name="Cyle K.T."/>
            <person name="Wilhelm R.C."/>
            <person name="Martinez C.E."/>
        </authorList>
    </citation>
    <scope>NUCLEOTIDE SEQUENCE [LARGE SCALE GENOMIC DNA]</scope>
    <source>
        <strain evidence="3 4">5N</strain>
    </source>
</reference>
<evidence type="ECO:0000313" key="4">
    <source>
        <dbReference type="Proteomes" id="UP000655523"/>
    </source>
</evidence>
<dbReference type="Proteomes" id="UP000655523">
    <property type="component" value="Unassembled WGS sequence"/>
</dbReference>
<evidence type="ECO:0000313" key="3">
    <source>
        <dbReference type="EMBL" id="NPT55039.1"/>
    </source>
</evidence>
<organism evidence="3 4">
    <name type="scientific">Paraburkholderia elongata</name>
    <dbReference type="NCBI Taxonomy" id="2675747"/>
    <lineage>
        <taxon>Bacteria</taxon>
        <taxon>Pseudomonadati</taxon>
        <taxon>Pseudomonadota</taxon>
        <taxon>Betaproteobacteria</taxon>
        <taxon>Burkholderiales</taxon>
        <taxon>Burkholderiaceae</taxon>
        <taxon>Paraburkholderia</taxon>
    </lineage>
</organism>
<dbReference type="PROSITE" id="PS51257">
    <property type="entry name" value="PROKAR_LIPOPROTEIN"/>
    <property type="match status" value="1"/>
</dbReference>
<evidence type="ECO:0000256" key="1">
    <source>
        <dbReference type="SAM" id="MobiDB-lite"/>
    </source>
</evidence>
<accession>A0A972NML5</accession>
<evidence type="ECO:0008006" key="5">
    <source>
        <dbReference type="Google" id="ProtNLM"/>
    </source>
</evidence>
<feature type="chain" id="PRO_5037202325" description="Lipoprotein" evidence="2">
    <location>
        <begin position="23"/>
        <end position="46"/>
    </location>
</feature>
<name>A0A972NML5_9BURK</name>
<dbReference type="AlphaFoldDB" id="A0A972NML5"/>
<protein>
    <recommendedName>
        <fullName evidence="5">Lipoprotein</fullName>
    </recommendedName>
</protein>
<gene>
    <name evidence="3" type="ORF">GNZ13_10550</name>
</gene>
<feature type="region of interest" description="Disordered" evidence="1">
    <location>
        <begin position="24"/>
        <end position="46"/>
    </location>
</feature>
<dbReference type="EMBL" id="WOEZ01000046">
    <property type="protein sequence ID" value="NPT55039.1"/>
    <property type="molecule type" value="Genomic_DNA"/>
</dbReference>
<keyword evidence="2" id="KW-0732">Signal</keyword>
<feature type="compositionally biased region" description="Low complexity" evidence="1">
    <location>
        <begin position="24"/>
        <end position="37"/>
    </location>
</feature>